<gene>
    <name evidence="1" type="ORF">A2955_00205</name>
</gene>
<dbReference type="InterPro" id="IPR043519">
    <property type="entry name" value="NT_sf"/>
</dbReference>
<organism evidence="1 2">
    <name type="scientific">Candidatus Woesebacteria bacterium RIFCSPLOWO2_01_FULL_37_19</name>
    <dbReference type="NCBI Taxonomy" id="1802514"/>
    <lineage>
        <taxon>Bacteria</taxon>
        <taxon>Candidatus Woeseibacteriota</taxon>
    </lineage>
</organism>
<dbReference type="STRING" id="1802514.A2955_00205"/>
<reference evidence="1 2" key="1">
    <citation type="journal article" date="2016" name="Nat. Commun.">
        <title>Thousands of microbial genomes shed light on interconnected biogeochemical processes in an aquifer system.</title>
        <authorList>
            <person name="Anantharaman K."/>
            <person name="Brown C.T."/>
            <person name="Hug L.A."/>
            <person name="Sharon I."/>
            <person name="Castelle C.J."/>
            <person name="Probst A.J."/>
            <person name="Thomas B.C."/>
            <person name="Singh A."/>
            <person name="Wilkins M.J."/>
            <person name="Karaoz U."/>
            <person name="Brodie E.L."/>
            <person name="Williams K.H."/>
            <person name="Hubbard S.S."/>
            <person name="Banfield J.F."/>
        </authorList>
    </citation>
    <scope>NUCLEOTIDE SEQUENCE [LARGE SCALE GENOMIC DNA]</scope>
</reference>
<dbReference type="Gene3D" id="3.30.460.40">
    <property type="match status" value="1"/>
</dbReference>
<dbReference type="EMBL" id="MGHA01000008">
    <property type="protein sequence ID" value="OGM61153.1"/>
    <property type="molecule type" value="Genomic_DNA"/>
</dbReference>
<sequence length="194" mass="23104">MTQTSQEHLLLSIASLLNKNNFPYMLTGAWSVIYYARPRASHDIDLVVELGKKDLSRIEKAFKELSPEFLIQADPIKEAIHKKDMFNIIHLPTTLKIDFWLLKDDLFDKQRFARRKKIKLFNQIMWITTAEDTILKKLDWYKKSKLEKHLIDAAFVYQVQRKNLDKVYLNKWVKELKLTGLFKELPKIDLEEHM</sequence>
<accession>A0A1F8BAW0</accession>
<evidence type="ECO:0000313" key="1">
    <source>
        <dbReference type="EMBL" id="OGM61153.1"/>
    </source>
</evidence>
<dbReference type="AlphaFoldDB" id="A0A1F8BAW0"/>
<protein>
    <submittedName>
        <fullName evidence="1">Uncharacterized protein</fullName>
    </submittedName>
</protein>
<dbReference type="InterPro" id="IPR019646">
    <property type="entry name" value="Aminoglyc_AdlTrfase"/>
</dbReference>
<proteinExistence type="predicted"/>
<comment type="caution">
    <text evidence="1">The sequence shown here is derived from an EMBL/GenBank/DDBJ whole genome shotgun (WGS) entry which is preliminary data.</text>
</comment>
<dbReference type="Proteomes" id="UP000177501">
    <property type="component" value="Unassembled WGS sequence"/>
</dbReference>
<dbReference type="SUPFAM" id="SSF81301">
    <property type="entry name" value="Nucleotidyltransferase"/>
    <property type="match status" value="1"/>
</dbReference>
<dbReference type="Pfam" id="PF10706">
    <property type="entry name" value="Aminoglyc_resit"/>
    <property type="match status" value="1"/>
</dbReference>
<evidence type="ECO:0000313" key="2">
    <source>
        <dbReference type="Proteomes" id="UP000177501"/>
    </source>
</evidence>
<name>A0A1F8BAW0_9BACT</name>